<accession>A0A964FI87</accession>
<dbReference type="SUPFAM" id="SSF51735">
    <property type="entry name" value="NAD(P)-binding Rossmann-fold domains"/>
    <property type="match status" value="1"/>
</dbReference>
<name>A0A964FI87_9CYAN</name>
<gene>
    <name evidence="1" type="ORF">I4641_22120</name>
</gene>
<evidence type="ECO:0000313" key="1">
    <source>
        <dbReference type="EMBL" id="MCC0179652.1"/>
    </source>
</evidence>
<dbReference type="Gene3D" id="3.40.50.720">
    <property type="entry name" value="NAD(P)-binding Rossmann-like Domain"/>
    <property type="match status" value="1"/>
</dbReference>
<dbReference type="AlphaFoldDB" id="A0A964FI87"/>
<comment type="caution">
    <text evidence="1">The sequence shown here is derived from an EMBL/GenBank/DDBJ whole genome shotgun (WGS) entry which is preliminary data.</text>
</comment>
<protein>
    <submittedName>
        <fullName evidence="1">Uncharacterized protein</fullName>
    </submittedName>
</protein>
<dbReference type="InterPro" id="IPR036291">
    <property type="entry name" value="NAD(P)-bd_dom_sf"/>
</dbReference>
<evidence type="ECO:0000313" key="2">
    <source>
        <dbReference type="Proteomes" id="UP000729733"/>
    </source>
</evidence>
<dbReference type="EMBL" id="JADWDC010000100">
    <property type="protein sequence ID" value="MCC0179652.1"/>
    <property type="molecule type" value="Genomic_DNA"/>
</dbReference>
<organism evidence="1 2">
    <name type="scientific">Waterburya agarophytonicola KI4</name>
    <dbReference type="NCBI Taxonomy" id="2874699"/>
    <lineage>
        <taxon>Bacteria</taxon>
        <taxon>Bacillati</taxon>
        <taxon>Cyanobacteriota</taxon>
        <taxon>Cyanophyceae</taxon>
        <taxon>Pleurocapsales</taxon>
        <taxon>Hyellaceae</taxon>
        <taxon>Waterburya</taxon>
        <taxon>Waterburya agarophytonicola</taxon>
    </lineage>
</organism>
<reference evidence="1" key="1">
    <citation type="journal article" date="2021" name="Antonie Van Leeuwenhoek">
        <title>Draft genome and description of Waterburya agarophytonicola gen. nov. sp. nov. (Pleurocapsales, Cyanobacteria): a seaweed symbiont.</title>
        <authorList>
            <person name="Bonthond G."/>
            <person name="Shalygin S."/>
            <person name="Bayer T."/>
            <person name="Weinberger F."/>
        </authorList>
    </citation>
    <scope>NUCLEOTIDE SEQUENCE</scope>
    <source>
        <strain evidence="1">KI4</strain>
    </source>
</reference>
<proteinExistence type="predicted"/>
<sequence length="35" mass="4126">MINTAGIYPFQSFAEMSFADWRKIFAVNLDSLFFF</sequence>
<keyword evidence="2" id="KW-1185">Reference proteome</keyword>
<dbReference type="Proteomes" id="UP000729733">
    <property type="component" value="Unassembled WGS sequence"/>
</dbReference>